<proteinExistence type="predicted"/>
<organism evidence="1 2">
    <name type="scientific">Pseudomonas paracarnis</name>
    <dbReference type="NCBI Taxonomy" id="2750625"/>
    <lineage>
        <taxon>Bacteria</taxon>
        <taxon>Pseudomonadati</taxon>
        <taxon>Pseudomonadota</taxon>
        <taxon>Gammaproteobacteria</taxon>
        <taxon>Pseudomonadales</taxon>
        <taxon>Pseudomonadaceae</taxon>
        <taxon>Pseudomonas</taxon>
    </lineage>
</organism>
<comment type="caution">
    <text evidence="1">The sequence shown here is derived from an EMBL/GenBank/DDBJ whole genome shotgun (WGS) entry which is preliminary data.</text>
</comment>
<sequence length="117" mass="12945">MTEVASIQAFSFPIEGLKVTVAGPELRDLCNKQAAFHHERAGAYAKQHSSLQDAQIEAMQYSNGDPKKAVADKQAEHENKARELTFIADHIKQDAEYLLDRSALAEIGVIRSGRGFF</sequence>
<protein>
    <submittedName>
        <fullName evidence="1">Uncharacterized protein</fullName>
    </submittedName>
</protein>
<gene>
    <name evidence="1" type="ORF">LLW09_14265</name>
</gene>
<reference evidence="1 2" key="1">
    <citation type="journal article" date="2023" name="Int J Dairy Technol">
        <title>Genome based analysis of Pseudomonas paracarnis RQ057, a strain responsible for blue discoloration spoilage in processed cheese.</title>
        <authorList>
            <person name="Rodrigues Rd.S."/>
            <person name="Machado S.G."/>
            <person name="de Carvalho A.F."/>
            <person name="Nero L.A."/>
        </authorList>
    </citation>
    <scope>NUCLEOTIDE SEQUENCE [LARGE SCALE GENOMIC DNA]</scope>
    <source>
        <strain evidence="1 2">RQ057</strain>
    </source>
</reference>
<dbReference type="EMBL" id="JAJGWQ010000007">
    <property type="protein sequence ID" value="MEB3783714.1"/>
    <property type="molecule type" value="Genomic_DNA"/>
</dbReference>
<accession>A0ABU6BTR8</accession>
<name>A0ABU6BTR8_9PSED</name>
<evidence type="ECO:0000313" key="2">
    <source>
        <dbReference type="Proteomes" id="UP001336015"/>
    </source>
</evidence>
<keyword evidence="2" id="KW-1185">Reference proteome</keyword>
<dbReference type="RefSeq" id="WP_220381680.1">
    <property type="nucleotide sequence ID" value="NZ_JAEFBF010000013.1"/>
</dbReference>
<evidence type="ECO:0000313" key="1">
    <source>
        <dbReference type="EMBL" id="MEB3783714.1"/>
    </source>
</evidence>
<dbReference type="Proteomes" id="UP001336015">
    <property type="component" value="Unassembled WGS sequence"/>
</dbReference>